<feature type="domain" description="BPTI/Kunitz inhibitor" evidence="5">
    <location>
        <begin position="26"/>
        <end position="76"/>
    </location>
</feature>
<protein>
    <submittedName>
        <fullName evidence="6">Kunitz-type protease inhibitor</fullName>
    </submittedName>
</protein>
<evidence type="ECO:0000259" key="5">
    <source>
        <dbReference type="PROSITE" id="PS50279"/>
    </source>
</evidence>
<dbReference type="InterPro" id="IPR050098">
    <property type="entry name" value="TFPI/VKTCI-like"/>
</dbReference>
<evidence type="ECO:0000256" key="4">
    <source>
        <dbReference type="SAM" id="SignalP"/>
    </source>
</evidence>
<dbReference type="AlphaFoldDB" id="A0A2I9LP43"/>
<evidence type="ECO:0000256" key="3">
    <source>
        <dbReference type="ARBA" id="ARBA00023157"/>
    </source>
</evidence>
<evidence type="ECO:0000256" key="1">
    <source>
        <dbReference type="ARBA" id="ARBA00022690"/>
    </source>
</evidence>
<dbReference type="InterPro" id="IPR036880">
    <property type="entry name" value="Kunitz_BPTI_sf"/>
</dbReference>
<reference evidence="6" key="1">
    <citation type="journal article" date="2017" name="Toxicon">
        <title>Venom-gland transcriptomics and venom proteomics of the Hentz striped scorpion (Centruroides hentzi; Buthidae) reveal high toxin diversity in a harmless member of a lethal family.</title>
        <authorList>
            <person name="Ward M.J."/>
            <person name="Ellsworth S.A."/>
            <person name="Rokyta D.R."/>
        </authorList>
    </citation>
    <scope>NUCLEOTIDE SEQUENCE</scope>
    <source>
        <tissue evidence="6">Venom gland</tissue>
    </source>
</reference>
<dbReference type="Gene3D" id="4.10.410.10">
    <property type="entry name" value="Pancreatic trypsin inhibitor Kunitz domain"/>
    <property type="match status" value="1"/>
</dbReference>
<dbReference type="EMBL" id="GFWZ01000172">
    <property type="protein sequence ID" value="MBW20162.1"/>
    <property type="molecule type" value="Transcribed_RNA"/>
</dbReference>
<feature type="chain" id="PRO_5014394889" evidence="4">
    <location>
        <begin position="20"/>
        <end position="87"/>
    </location>
</feature>
<dbReference type="PANTHER" id="PTHR10083:SF374">
    <property type="entry name" value="BPTI_KUNITZ INHIBITOR DOMAIN-CONTAINING PROTEIN"/>
    <property type="match status" value="1"/>
</dbReference>
<organism evidence="6">
    <name type="scientific">Centruroides hentzi</name>
    <dbReference type="NCBI Taxonomy" id="88313"/>
    <lineage>
        <taxon>Eukaryota</taxon>
        <taxon>Metazoa</taxon>
        <taxon>Ecdysozoa</taxon>
        <taxon>Arthropoda</taxon>
        <taxon>Chelicerata</taxon>
        <taxon>Arachnida</taxon>
        <taxon>Scorpiones</taxon>
        <taxon>Buthida</taxon>
        <taxon>Buthoidea</taxon>
        <taxon>Buthidae</taxon>
        <taxon>Centruroides</taxon>
    </lineage>
</organism>
<dbReference type="GO" id="GO:0005615">
    <property type="term" value="C:extracellular space"/>
    <property type="evidence" value="ECO:0007669"/>
    <property type="project" value="TreeGrafter"/>
</dbReference>
<dbReference type="PROSITE" id="PS50279">
    <property type="entry name" value="BPTI_KUNITZ_2"/>
    <property type="match status" value="1"/>
</dbReference>
<feature type="signal peptide" evidence="4">
    <location>
        <begin position="1"/>
        <end position="19"/>
    </location>
</feature>
<keyword evidence="1" id="KW-0646">Protease inhibitor</keyword>
<accession>A0A2I9LP43</accession>
<keyword evidence="3" id="KW-1015">Disulfide bond</keyword>
<dbReference type="GO" id="GO:0044562">
    <property type="term" value="P:venom-mediated inhibition of voltage-gated potassium channel activity"/>
    <property type="evidence" value="ECO:0007669"/>
    <property type="project" value="UniProtKB-ARBA"/>
</dbReference>
<dbReference type="SUPFAM" id="SSF57362">
    <property type="entry name" value="BPTI-like"/>
    <property type="match status" value="1"/>
</dbReference>
<keyword evidence="4" id="KW-0732">Signal</keyword>
<evidence type="ECO:0000256" key="2">
    <source>
        <dbReference type="ARBA" id="ARBA00022900"/>
    </source>
</evidence>
<dbReference type="InterPro" id="IPR002223">
    <property type="entry name" value="Kunitz_BPTI"/>
</dbReference>
<dbReference type="Pfam" id="PF00014">
    <property type="entry name" value="Kunitz_BPTI"/>
    <property type="match status" value="1"/>
</dbReference>
<evidence type="ECO:0000313" key="6">
    <source>
        <dbReference type="EMBL" id="MBW20162.1"/>
    </source>
</evidence>
<dbReference type="SMART" id="SM00131">
    <property type="entry name" value="KU"/>
    <property type="match status" value="1"/>
</dbReference>
<keyword evidence="2" id="KW-0722">Serine protease inhibitor</keyword>
<sequence length="87" mass="10438">MKTALIVAIFCFLAGQLGANNPHPDCLVKHLYGKCQSYHYRYYYNSYTKECEAFRYWKCDENRNNFITREECCEKCDLKWCAKKQND</sequence>
<dbReference type="PANTHER" id="PTHR10083">
    <property type="entry name" value="KUNITZ-TYPE PROTEASE INHIBITOR-RELATED"/>
    <property type="match status" value="1"/>
</dbReference>
<name>A0A2I9LP43_9SCOR</name>
<proteinExistence type="predicted"/>
<dbReference type="GO" id="GO:0004867">
    <property type="term" value="F:serine-type endopeptidase inhibitor activity"/>
    <property type="evidence" value="ECO:0007669"/>
    <property type="project" value="UniProtKB-KW"/>
</dbReference>